<organism evidence="1 2">
    <name type="scientific">Aquamicrobium soli</name>
    <dbReference type="NCBI Taxonomy" id="1811518"/>
    <lineage>
        <taxon>Bacteria</taxon>
        <taxon>Pseudomonadati</taxon>
        <taxon>Pseudomonadota</taxon>
        <taxon>Alphaproteobacteria</taxon>
        <taxon>Hyphomicrobiales</taxon>
        <taxon>Phyllobacteriaceae</taxon>
        <taxon>Aquamicrobium</taxon>
    </lineage>
</organism>
<sequence>MAAHAHAPNGEAFSDAAVTLTLIWQETLPDRTADYSAYSTVYPGAVGRIFRFDSGEMQGQWLWSMTADGYDISRNAGHCSGYEQSPRRAAQCVEEAWFAAIRGSSLDRAERRNSYAMAKAGE</sequence>
<evidence type="ECO:0008006" key="3">
    <source>
        <dbReference type="Google" id="ProtNLM"/>
    </source>
</evidence>
<dbReference type="EMBL" id="JBHRTK010000001">
    <property type="protein sequence ID" value="MFC3204785.1"/>
    <property type="molecule type" value="Genomic_DNA"/>
</dbReference>
<name>A0ABV7K429_9HYPH</name>
<reference evidence="2" key="1">
    <citation type="journal article" date="2019" name="Int. J. Syst. Evol. Microbiol.">
        <title>The Global Catalogue of Microorganisms (GCM) 10K type strain sequencing project: providing services to taxonomists for standard genome sequencing and annotation.</title>
        <authorList>
            <consortium name="The Broad Institute Genomics Platform"/>
            <consortium name="The Broad Institute Genome Sequencing Center for Infectious Disease"/>
            <person name="Wu L."/>
            <person name="Ma J."/>
        </authorList>
    </citation>
    <scope>NUCLEOTIDE SEQUENCE [LARGE SCALE GENOMIC DNA]</scope>
    <source>
        <strain evidence="2">KCTC 52165</strain>
    </source>
</reference>
<evidence type="ECO:0000313" key="2">
    <source>
        <dbReference type="Proteomes" id="UP001595583"/>
    </source>
</evidence>
<keyword evidence="2" id="KW-1185">Reference proteome</keyword>
<gene>
    <name evidence="1" type="ORF">ACFOHJ_01015</name>
</gene>
<dbReference type="RefSeq" id="WP_378217578.1">
    <property type="nucleotide sequence ID" value="NZ_JBHRTK010000001.1"/>
</dbReference>
<dbReference type="Proteomes" id="UP001595583">
    <property type="component" value="Unassembled WGS sequence"/>
</dbReference>
<comment type="caution">
    <text evidence="1">The sequence shown here is derived from an EMBL/GenBank/DDBJ whole genome shotgun (WGS) entry which is preliminary data.</text>
</comment>
<proteinExistence type="predicted"/>
<accession>A0ABV7K429</accession>
<protein>
    <recommendedName>
        <fullName evidence="3">DUF3291 domain-containing protein</fullName>
    </recommendedName>
</protein>
<evidence type="ECO:0000313" key="1">
    <source>
        <dbReference type="EMBL" id="MFC3204785.1"/>
    </source>
</evidence>